<evidence type="ECO:0000256" key="1">
    <source>
        <dbReference type="SAM" id="MobiDB-lite"/>
    </source>
</evidence>
<comment type="caution">
    <text evidence="2">The sequence shown here is derived from an EMBL/GenBank/DDBJ whole genome shotgun (WGS) entry which is preliminary data.</text>
</comment>
<protein>
    <submittedName>
        <fullName evidence="2">Uncharacterized protein</fullName>
    </submittedName>
</protein>
<sequence>MALGEPPPRLRLSFSRRRTGFAAPPALRPPRADYLKRRQRVWRELASVRGHLEERRARHVRWALACALLLAWGVVMAGVYADCVPCASHPDGPLPHYGATRVARTAAPGDGATAIAAGDQAARSAAPRGAPPDVALPPALALEKWVQLATVLVPLLLLLAVSLCCCLGASPYDLDALRRPVEGVVARSRKMAAARHAAARGARTAPAHAADAAAAAAGGASDADAQPQPQPQAHAPRRWWRHHAFDDNGDAMPWEAAEAAFWSTGAGSPRRARRLAANGAADADDADDEPENMAAAGLRRGSKILADGLREGVAAMASWLQSSAWSDEAAEAAGAREEARDVEQADIAAHTAAGVAGGAAGGVAVGAPAASAARAPLDDACAPACAAAAGTERAAGALGGGSSAHAPPAYGAHAPVDREARLGPLVDLADACSVDKALAEPSDGGAAAPAAAPAAAAPGVGARRASRAARADQVNAAREAAAQAAALRAQAQAGTGAAPGAERERTRRSSSNCGADGANGGSVVTMLQAVTLRSGEPGAVGVRESPRYQKLVDELDGEARALRDTRVLDVRVTRLVRSLQSLAFGLLLADMVVTYFAAQCKHAGVSCGGRADVDGMPNR</sequence>
<name>A0A8J5XCT9_DIALT</name>
<feature type="region of interest" description="Disordered" evidence="1">
    <location>
        <begin position="265"/>
        <end position="289"/>
    </location>
</feature>
<organism evidence="2 3">
    <name type="scientific">Diacronema lutheri</name>
    <name type="common">Unicellular marine alga</name>
    <name type="synonym">Monochrysis lutheri</name>
    <dbReference type="NCBI Taxonomy" id="2081491"/>
    <lineage>
        <taxon>Eukaryota</taxon>
        <taxon>Haptista</taxon>
        <taxon>Haptophyta</taxon>
        <taxon>Pavlovophyceae</taxon>
        <taxon>Pavlovales</taxon>
        <taxon>Pavlovaceae</taxon>
        <taxon>Diacronema</taxon>
    </lineage>
</organism>
<gene>
    <name evidence="2" type="ORF">KFE25_013988</name>
</gene>
<feature type="region of interest" description="Disordered" evidence="1">
    <location>
        <begin position="197"/>
        <end position="238"/>
    </location>
</feature>
<keyword evidence="3" id="KW-1185">Reference proteome</keyword>
<dbReference type="EMBL" id="JAGTXO010000023">
    <property type="protein sequence ID" value="KAG8461969.1"/>
    <property type="molecule type" value="Genomic_DNA"/>
</dbReference>
<dbReference type="AlphaFoldDB" id="A0A8J5XCT9"/>
<feature type="compositionally biased region" description="Low complexity" evidence="1">
    <location>
        <begin position="197"/>
        <end position="234"/>
    </location>
</feature>
<proteinExistence type="predicted"/>
<dbReference type="Proteomes" id="UP000751190">
    <property type="component" value="Unassembled WGS sequence"/>
</dbReference>
<feature type="compositionally biased region" description="Low complexity" evidence="1">
    <location>
        <begin position="491"/>
        <end position="500"/>
    </location>
</feature>
<reference evidence="2" key="1">
    <citation type="submission" date="2021-05" db="EMBL/GenBank/DDBJ databases">
        <title>The genome of the haptophyte Pavlova lutheri (Diacronema luteri, Pavlovales) - a model for lipid biosynthesis in eukaryotic algae.</title>
        <authorList>
            <person name="Hulatt C.J."/>
            <person name="Posewitz M.C."/>
        </authorList>
    </citation>
    <scope>NUCLEOTIDE SEQUENCE</scope>
    <source>
        <strain evidence="2">NIVA-4/92</strain>
    </source>
</reference>
<evidence type="ECO:0000313" key="3">
    <source>
        <dbReference type="Proteomes" id="UP000751190"/>
    </source>
</evidence>
<feature type="region of interest" description="Disordered" evidence="1">
    <location>
        <begin position="491"/>
        <end position="519"/>
    </location>
</feature>
<evidence type="ECO:0000313" key="2">
    <source>
        <dbReference type="EMBL" id="KAG8461969.1"/>
    </source>
</evidence>
<accession>A0A8J5XCT9</accession>